<name>A0ABX5IFH8_9STAP</name>
<sequence length="78" mass="8931">MTFFEFMQDFVGDDTPLGELAQYINNDVNFPKSVSDTRLILLYFHDISIEKNIAVSTVKRAIDLFSQFTTYNQSAVKA</sequence>
<protein>
    <recommendedName>
        <fullName evidence="1">YozE SAM-like domain-containing protein</fullName>
    </recommendedName>
</protein>
<organism evidence="2 3">
    <name type="scientific">Staphylococcus auricularis</name>
    <dbReference type="NCBI Taxonomy" id="29379"/>
    <lineage>
        <taxon>Bacteria</taxon>
        <taxon>Bacillati</taxon>
        <taxon>Bacillota</taxon>
        <taxon>Bacilli</taxon>
        <taxon>Bacillales</taxon>
        <taxon>Staphylococcaceae</taxon>
        <taxon>Staphylococcus</taxon>
    </lineage>
</organism>
<evidence type="ECO:0000313" key="3">
    <source>
        <dbReference type="Proteomes" id="UP000242694"/>
    </source>
</evidence>
<evidence type="ECO:0000313" key="2">
    <source>
        <dbReference type="EMBL" id="PTH18893.1"/>
    </source>
</evidence>
<feature type="domain" description="YozE SAM-like" evidence="1">
    <location>
        <begin position="2"/>
        <end position="66"/>
    </location>
</feature>
<keyword evidence="3" id="KW-1185">Reference proteome</keyword>
<dbReference type="Proteomes" id="UP000242694">
    <property type="component" value="Unassembled WGS sequence"/>
</dbReference>
<comment type="caution">
    <text evidence="2">The sequence shown here is derived from an EMBL/GenBank/DDBJ whole genome shotgun (WGS) entry which is preliminary data.</text>
</comment>
<accession>A0ABX5IFH8</accession>
<gene>
    <name evidence="2" type="ORF">BU607_03530</name>
</gene>
<dbReference type="Pfam" id="PF06855">
    <property type="entry name" value="YozE_SAM_like"/>
    <property type="match status" value="1"/>
</dbReference>
<dbReference type="EMBL" id="PZDI01000010">
    <property type="protein sequence ID" value="PTH18893.1"/>
    <property type="molecule type" value="Genomic_DNA"/>
</dbReference>
<evidence type="ECO:0000259" key="1">
    <source>
        <dbReference type="Pfam" id="PF06855"/>
    </source>
</evidence>
<proteinExistence type="predicted"/>
<dbReference type="InterPro" id="IPR036806">
    <property type="entry name" value="YozE_SAM-like_sf"/>
</dbReference>
<dbReference type="SUPFAM" id="SSF140652">
    <property type="entry name" value="YozE-like"/>
    <property type="match status" value="1"/>
</dbReference>
<dbReference type="Gene3D" id="1.10.150.260">
    <property type="entry name" value="YozE SAM-like"/>
    <property type="match status" value="1"/>
</dbReference>
<reference evidence="2 3" key="1">
    <citation type="journal article" date="2016" name="Front. Microbiol.">
        <title>Comprehensive Phylogenetic Analysis of Bovine Non-aureus Staphylococci Species Based on Whole-Genome Sequencing.</title>
        <authorList>
            <person name="Naushad S."/>
            <person name="Barkema H.W."/>
            <person name="Luby C."/>
            <person name="Condas L.A."/>
            <person name="Nobrega D.B."/>
            <person name="Carson D.A."/>
            <person name="De Buck J."/>
        </authorList>
    </citation>
    <scope>NUCLEOTIDE SEQUENCE [LARGE SCALE GENOMIC DNA]</scope>
    <source>
        <strain evidence="2 3">SNUC 993</strain>
    </source>
</reference>
<dbReference type="RefSeq" id="WP_107391987.1">
    <property type="nucleotide sequence ID" value="NZ_JBQABW010000002.1"/>
</dbReference>
<dbReference type="InterPro" id="IPR023089">
    <property type="entry name" value="YozE_SAM-like"/>
</dbReference>